<organism evidence="1 2">
    <name type="scientific">Eumeta variegata</name>
    <name type="common">Bagworm moth</name>
    <name type="synonym">Eumeta japonica</name>
    <dbReference type="NCBI Taxonomy" id="151549"/>
    <lineage>
        <taxon>Eukaryota</taxon>
        <taxon>Metazoa</taxon>
        <taxon>Ecdysozoa</taxon>
        <taxon>Arthropoda</taxon>
        <taxon>Hexapoda</taxon>
        <taxon>Insecta</taxon>
        <taxon>Pterygota</taxon>
        <taxon>Neoptera</taxon>
        <taxon>Endopterygota</taxon>
        <taxon>Lepidoptera</taxon>
        <taxon>Glossata</taxon>
        <taxon>Ditrysia</taxon>
        <taxon>Tineoidea</taxon>
        <taxon>Psychidae</taxon>
        <taxon>Oiketicinae</taxon>
        <taxon>Eumeta</taxon>
    </lineage>
</organism>
<proteinExistence type="predicted"/>
<name>A0A4C2ACZ1_EUMVA</name>
<keyword evidence="2" id="KW-1185">Reference proteome</keyword>
<dbReference type="OrthoDB" id="421226at2759"/>
<dbReference type="PROSITE" id="PS51257">
    <property type="entry name" value="PROKAR_LIPOPROTEIN"/>
    <property type="match status" value="1"/>
</dbReference>
<dbReference type="STRING" id="151549.A0A4C2ACZ1"/>
<accession>A0A4C2ACZ1</accession>
<comment type="caution">
    <text evidence="1">The sequence shown here is derived from an EMBL/GenBank/DDBJ whole genome shotgun (WGS) entry which is preliminary data.</text>
</comment>
<dbReference type="AlphaFoldDB" id="A0A4C2ACZ1"/>
<dbReference type="Proteomes" id="UP000299102">
    <property type="component" value="Unassembled WGS sequence"/>
</dbReference>
<dbReference type="EMBL" id="BGZK01002985">
    <property type="protein sequence ID" value="GBP97672.1"/>
    <property type="molecule type" value="Genomic_DNA"/>
</dbReference>
<evidence type="ECO:0000313" key="2">
    <source>
        <dbReference type="Proteomes" id="UP000299102"/>
    </source>
</evidence>
<sequence>MSASRPYQPRMWLKAKNLIGNEPIVPFLILLLGCKDALLLVPISNVVGSVIGSQQYNIGYGGIIGYPVQRGVRDWSRSLWELDHLKPPLWFTLDYLCDAIYVIDTIVHAHEDRLACRRILRYFAHAQTRKNQITLVDAGLIYLLHRKCIICGREQLKTVPLDDRDPERLET</sequence>
<reference evidence="1 2" key="1">
    <citation type="journal article" date="2019" name="Commun. Biol.">
        <title>The bagworm genome reveals a unique fibroin gene that provides high tensile strength.</title>
        <authorList>
            <person name="Kono N."/>
            <person name="Nakamura H."/>
            <person name="Ohtoshi R."/>
            <person name="Tomita M."/>
            <person name="Numata K."/>
            <person name="Arakawa K."/>
        </authorList>
    </citation>
    <scope>NUCLEOTIDE SEQUENCE [LARGE SCALE GENOMIC DNA]</scope>
</reference>
<protein>
    <submittedName>
        <fullName evidence="1">Cyclic nucleotide-gated cation channel subunit A</fullName>
    </submittedName>
</protein>
<evidence type="ECO:0000313" key="1">
    <source>
        <dbReference type="EMBL" id="GBP97672.1"/>
    </source>
</evidence>
<gene>
    <name evidence="1" type="primary">CngA</name>
    <name evidence="1" type="ORF">EVAR_100730_1</name>
</gene>